<organism evidence="3 4">
    <name type="scientific">Candidimonas humi</name>
    <dbReference type="NCBI Taxonomy" id="683355"/>
    <lineage>
        <taxon>Bacteria</taxon>
        <taxon>Pseudomonadati</taxon>
        <taxon>Pseudomonadota</taxon>
        <taxon>Betaproteobacteria</taxon>
        <taxon>Burkholderiales</taxon>
        <taxon>Alcaligenaceae</taxon>
        <taxon>Candidimonas</taxon>
    </lineage>
</organism>
<evidence type="ECO:0000259" key="1">
    <source>
        <dbReference type="Pfam" id="PF00561"/>
    </source>
</evidence>
<dbReference type="Pfam" id="PF02627">
    <property type="entry name" value="CMD"/>
    <property type="match status" value="1"/>
</dbReference>
<keyword evidence="4" id="KW-1185">Reference proteome</keyword>
<dbReference type="InterPro" id="IPR003779">
    <property type="entry name" value="CMD-like"/>
</dbReference>
<sequence length="421" mass="45701">MSHDPIDHDLERGLRNRREILGEAWVERSISNATDFNAEFQNLITRFAWHEIWSRPGLPAQTRRCIVLAITASMGRWEEFELHVRAGLQSGETGLTPDELKEVLMQIGVYAGVPAANTAFALAQKILRELGPALGYELAPASPLQVDHPGVGRIGATRARPSLHYSLRAPRRADSRGVVVLSHALGCDLDMWDFLANRLSADYTVLSYDHRGHGGSDAPEGLYTMAELAEDAAGMLRELQTGPVTWIGLSMGGMVGQELALRHPDLVSALVIANSTSGYPEAARAAWRERIETVRAHGIEAIADAVMERYFHAGFRQSHAGTVAAFRRRLVSTDRTGYLGCCHAVGTVDTTSRLPGIHAPTLVIAGELDQGAPVAMSETMAQAIPNARLAVIAEASHLAVAEQPEAFAAEVEEFLAGLRRE</sequence>
<keyword evidence="3" id="KW-0378">Hydrolase</keyword>
<dbReference type="GO" id="GO:0016787">
    <property type="term" value="F:hydrolase activity"/>
    <property type="evidence" value="ECO:0007669"/>
    <property type="project" value="UniProtKB-KW"/>
</dbReference>
<dbReference type="Pfam" id="PF00561">
    <property type="entry name" value="Abhydrolase_1"/>
    <property type="match status" value="1"/>
</dbReference>
<dbReference type="Proteomes" id="UP001595848">
    <property type="component" value="Unassembled WGS sequence"/>
</dbReference>
<dbReference type="RefSeq" id="WP_217966449.1">
    <property type="nucleotide sequence ID" value="NZ_JAHTBN010000014.1"/>
</dbReference>
<dbReference type="EMBL" id="JBHSBV010000011">
    <property type="protein sequence ID" value="MFC4203312.1"/>
    <property type="molecule type" value="Genomic_DNA"/>
</dbReference>
<dbReference type="PANTHER" id="PTHR33570:SF2">
    <property type="entry name" value="CARBOXYMUCONOLACTONE DECARBOXYLASE-LIKE DOMAIN-CONTAINING PROTEIN"/>
    <property type="match status" value="1"/>
</dbReference>
<feature type="domain" description="AB hydrolase-1" evidence="1">
    <location>
        <begin position="178"/>
        <end position="402"/>
    </location>
</feature>
<protein>
    <submittedName>
        <fullName evidence="3">Alpha/beta fold hydrolase</fullName>
    </submittedName>
</protein>
<evidence type="ECO:0000313" key="4">
    <source>
        <dbReference type="Proteomes" id="UP001595848"/>
    </source>
</evidence>
<accession>A0ABV8P4S4</accession>
<reference evidence="4" key="1">
    <citation type="journal article" date="2019" name="Int. J. Syst. Evol. Microbiol.">
        <title>The Global Catalogue of Microorganisms (GCM) 10K type strain sequencing project: providing services to taxonomists for standard genome sequencing and annotation.</title>
        <authorList>
            <consortium name="The Broad Institute Genomics Platform"/>
            <consortium name="The Broad Institute Genome Sequencing Center for Infectious Disease"/>
            <person name="Wu L."/>
            <person name="Ma J."/>
        </authorList>
    </citation>
    <scope>NUCLEOTIDE SEQUENCE [LARGE SCALE GENOMIC DNA]</scope>
    <source>
        <strain evidence="4">LMG 24813</strain>
    </source>
</reference>
<name>A0ABV8P4S4_9BURK</name>
<feature type="domain" description="Carboxymuconolactone decarboxylase-like" evidence="2">
    <location>
        <begin position="39"/>
        <end position="124"/>
    </location>
</feature>
<dbReference type="InterPro" id="IPR000073">
    <property type="entry name" value="AB_hydrolase_1"/>
</dbReference>
<proteinExistence type="predicted"/>
<gene>
    <name evidence="3" type="ORF">ACFOY1_20355</name>
</gene>
<evidence type="ECO:0000259" key="2">
    <source>
        <dbReference type="Pfam" id="PF02627"/>
    </source>
</evidence>
<comment type="caution">
    <text evidence="3">The sequence shown here is derived from an EMBL/GenBank/DDBJ whole genome shotgun (WGS) entry which is preliminary data.</text>
</comment>
<dbReference type="InterPro" id="IPR052512">
    <property type="entry name" value="4CMD/NDH-1_regulator"/>
</dbReference>
<dbReference type="PANTHER" id="PTHR33570">
    <property type="entry name" value="4-CARBOXYMUCONOLACTONE DECARBOXYLASE FAMILY PROTEIN"/>
    <property type="match status" value="1"/>
</dbReference>
<evidence type="ECO:0000313" key="3">
    <source>
        <dbReference type="EMBL" id="MFC4203312.1"/>
    </source>
</evidence>